<evidence type="ECO:0000313" key="2">
    <source>
        <dbReference type="EMBL" id="KAK0611039.1"/>
    </source>
</evidence>
<evidence type="ECO:0000256" key="1">
    <source>
        <dbReference type="SAM" id="MobiDB-lite"/>
    </source>
</evidence>
<comment type="caution">
    <text evidence="2">The sequence shown here is derived from an EMBL/GenBank/DDBJ whole genome shotgun (WGS) entry which is preliminary data.</text>
</comment>
<protein>
    <submittedName>
        <fullName evidence="2">Uncharacterized protein</fullName>
    </submittedName>
</protein>
<feature type="region of interest" description="Disordered" evidence="1">
    <location>
        <begin position="1"/>
        <end position="85"/>
    </location>
</feature>
<accession>A0AA39U4S0</accession>
<sequence length="85" mass="8868">MMSQAYRCAATSATISSSQRRGETTVRKIATQGKTVAAKRAVAGRSGKVSANTQERTQQAEGARSTRTHNDGRGTREGAPGEGDG</sequence>
<proteinExistence type="predicted"/>
<gene>
    <name evidence="2" type="ORF">B0T14DRAFT_317835</name>
</gene>
<dbReference type="AlphaFoldDB" id="A0AA39U4S0"/>
<feature type="compositionally biased region" description="Polar residues" evidence="1">
    <location>
        <begin position="49"/>
        <end position="60"/>
    </location>
</feature>
<keyword evidence="3" id="KW-1185">Reference proteome</keyword>
<dbReference type="Proteomes" id="UP001175000">
    <property type="component" value="Unassembled WGS sequence"/>
</dbReference>
<reference evidence="2" key="1">
    <citation type="submission" date="2023-06" db="EMBL/GenBank/DDBJ databases">
        <title>Genome-scale phylogeny and comparative genomics of the fungal order Sordariales.</title>
        <authorList>
            <consortium name="Lawrence Berkeley National Laboratory"/>
            <person name="Hensen N."/>
            <person name="Bonometti L."/>
            <person name="Westerberg I."/>
            <person name="Brannstrom I.O."/>
            <person name="Guillou S."/>
            <person name="Cros-Aarteil S."/>
            <person name="Calhoun S."/>
            <person name="Haridas S."/>
            <person name="Kuo A."/>
            <person name="Mondo S."/>
            <person name="Pangilinan J."/>
            <person name="Riley R."/>
            <person name="Labutti K."/>
            <person name="Andreopoulos B."/>
            <person name="Lipzen A."/>
            <person name="Chen C."/>
            <person name="Yanf M."/>
            <person name="Daum C."/>
            <person name="Ng V."/>
            <person name="Clum A."/>
            <person name="Steindorff A."/>
            <person name="Ohm R."/>
            <person name="Martin F."/>
            <person name="Silar P."/>
            <person name="Natvig D."/>
            <person name="Lalanne C."/>
            <person name="Gautier V."/>
            <person name="Ament-Velasquez S.L."/>
            <person name="Kruys A."/>
            <person name="Hutchinson M.I."/>
            <person name="Powell A.J."/>
            <person name="Barry K."/>
            <person name="Miller A.N."/>
            <person name="Grigoriev I.V."/>
            <person name="Debuchy R."/>
            <person name="Gladieux P."/>
            <person name="Thoren M.H."/>
            <person name="Johannesson H."/>
        </authorList>
    </citation>
    <scope>NUCLEOTIDE SEQUENCE</scope>
    <source>
        <strain evidence="2">CBS 606.72</strain>
    </source>
</reference>
<dbReference type="EMBL" id="JAULSU010000007">
    <property type="protein sequence ID" value="KAK0611039.1"/>
    <property type="molecule type" value="Genomic_DNA"/>
</dbReference>
<name>A0AA39U4S0_9PEZI</name>
<organism evidence="2 3">
    <name type="scientific">Immersiella caudata</name>
    <dbReference type="NCBI Taxonomy" id="314043"/>
    <lineage>
        <taxon>Eukaryota</taxon>
        <taxon>Fungi</taxon>
        <taxon>Dikarya</taxon>
        <taxon>Ascomycota</taxon>
        <taxon>Pezizomycotina</taxon>
        <taxon>Sordariomycetes</taxon>
        <taxon>Sordariomycetidae</taxon>
        <taxon>Sordariales</taxon>
        <taxon>Lasiosphaeriaceae</taxon>
        <taxon>Immersiella</taxon>
    </lineage>
</organism>
<evidence type="ECO:0000313" key="3">
    <source>
        <dbReference type="Proteomes" id="UP001175000"/>
    </source>
</evidence>